<dbReference type="InterPro" id="IPR008254">
    <property type="entry name" value="Flavodoxin/NO_synth"/>
</dbReference>
<name>A0A1Z4JPR5_LEPBY</name>
<dbReference type="NCBIfam" id="NF006738">
    <property type="entry name" value="PRK09267.1-4"/>
    <property type="match status" value="1"/>
</dbReference>
<dbReference type="InterPro" id="IPR001226">
    <property type="entry name" value="Flavodoxin_CS"/>
</dbReference>
<evidence type="ECO:0000313" key="13">
    <source>
        <dbReference type="Proteomes" id="UP000217895"/>
    </source>
</evidence>
<dbReference type="Gene3D" id="3.40.50.360">
    <property type="match status" value="1"/>
</dbReference>
<dbReference type="InterPro" id="IPR050619">
    <property type="entry name" value="Flavodoxin"/>
</dbReference>
<keyword evidence="8 10" id="KW-0249">Electron transport</keyword>
<dbReference type="EMBL" id="AP018203">
    <property type="protein sequence ID" value="BAY58657.1"/>
    <property type="molecule type" value="Genomic_DNA"/>
</dbReference>
<dbReference type="PIRSF" id="PIRSF038996">
    <property type="entry name" value="FldA"/>
    <property type="match status" value="1"/>
</dbReference>
<comment type="similarity">
    <text evidence="3 10">Belongs to the flavodoxin family.</text>
</comment>
<evidence type="ECO:0000256" key="1">
    <source>
        <dbReference type="ARBA" id="ARBA00001917"/>
    </source>
</evidence>
<evidence type="ECO:0000256" key="4">
    <source>
        <dbReference type="ARBA" id="ARBA00017869"/>
    </source>
</evidence>
<dbReference type="NCBIfam" id="TIGR01752">
    <property type="entry name" value="flav_long"/>
    <property type="match status" value="1"/>
</dbReference>
<keyword evidence="5 10" id="KW-0813">Transport</keyword>
<dbReference type="InterPro" id="IPR001094">
    <property type="entry name" value="Flavdoxin-like"/>
</dbReference>
<gene>
    <name evidence="12" type="ORF">NIES2135_55300</name>
</gene>
<keyword evidence="7 10" id="KW-0288">FMN</keyword>
<dbReference type="PRINTS" id="PR00369">
    <property type="entry name" value="FLAVODOXIN"/>
</dbReference>
<dbReference type="NCBIfam" id="NF006739">
    <property type="entry name" value="PRK09267.1-5"/>
    <property type="match status" value="1"/>
</dbReference>
<evidence type="ECO:0000259" key="11">
    <source>
        <dbReference type="PROSITE" id="PS50902"/>
    </source>
</evidence>
<evidence type="ECO:0000256" key="5">
    <source>
        <dbReference type="ARBA" id="ARBA00022448"/>
    </source>
</evidence>
<evidence type="ECO:0000256" key="9">
    <source>
        <dbReference type="ARBA" id="ARBA00023231"/>
    </source>
</evidence>
<evidence type="ECO:0000256" key="3">
    <source>
        <dbReference type="ARBA" id="ARBA00005267"/>
    </source>
</evidence>
<comment type="function">
    <text evidence="2 10">Low-potential electron donor to a number of redox enzymes.</text>
</comment>
<dbReference type="NCBIfam" id="NF006736">
    <property type="entry name" value="PRK09267.1-2"/>
    <property type="match status" value="1"/>
</dbReference>
<evidence type="ECO:0000256" key="2">
    <source>
        <dbReference type="ARBA" id="ARBA00003297"/>
    </source>
</evidence>
<keyword evidence="13" id="KW-1185">Reference proteome</keyword>
<organism evidence="12 13">
    <name type="scientific">Leptolyngbya boryana NIES-2135</name>
    <dbReference type="NCBI Taxonomy" id="1973484"/>
    <lineage>
        <taxon>Bacteria</taxon>
        <taxon>Bacillati</taxon>
        <taxon>Cyanobacteriota</taxon>
        <taxon>Cyanophyceae</taxon>
        <taxon>Leptolyngbyales</taxon>
        <taxon>Leptolyngbyaceae</taxon>
        <taxon>Leptolyngbya group</taxon>
        <taxon>Leptolyngbya</taxon>
    </lineage>
</organism>
<dbReference type="PANTHER" id="PTHR42809">
    <property type="entry name" value="FLAVODOXIN 2"/>
    <property type="match status" value="1"/>
</dbReference>
<comment type="cofactor">
    <cofactor evidence="1 10">
        <name>FMN</name>
        <dbReference type="ChEBI" id="CHEBI:58210"/>
    </cofactor>
</comment>
<dbReference type="GO" id="GO:0010181">
    <property type="term" value="F:FMN binding"/>
    <property type="evidence" value="ECO:0007669"/>
    <property type="project" value="UniProtKB-UniRule"/>
</dbReference>
<evidence type="ECO:0000256" key="7">
    <source>
        <dbReference type="ARBA" id="ARBA00022643"/>
    </source>
</evidence>
<dbReference type="SUPFAM" id="SSF52218">
    <property type="entry name" value="Flavoproteins"/>
    <property type="match status" value="1"/>
</dbReference>
<evidence type="ECO:0000256" key="6">
    <source>
        <dbReference type="ARBA" id="ARBA00022630"/>
    </source>
</evidence>
<dbReference type="PROSITE" id="PS00201">
    <property type="entry name" value="FLAVODOXIN"/>
    <property type="match status" value="1"/>
</dbReference>
<sequence>MATVGLFYGTQTGNTETIAEAIQAQLGGDSIVELSDIANASSEDFEPYEYLIIGCPTWNIGELQADWEGFYDELDNINFNGKKVAYFGCGDQIGYADNFQDAMGILEEKISGLGGQTVGMTSTAGYEHQESKAVRGDKFCGLAIDEDNQSDLTDERIKAWATQLKSAFGI</sequence>
<evidence type="ECO:0000256" key="8">
    <source>
        <dbReference type="ARBA" id="ARBA00022982"/>
    </source>
</evidence>
<dbReference type="PROSITE" id="PS50902">
    <property type="entry name" value="FLAVODOXIN_LIKE"/>
    <property type="match status" value="1"/>
</dbReference>
<dbReference type="Proteomes" id="UP000217895">
    <property type="component" value="Chromosome"/>
</dbReference>
<keyword evidence="6 10" id="KW-0285">Flavoprotein</keyword>
<reference evidence="12 13" key="1">
    <citation type="submission" date="2017-06" db="EMBL/GenBank/DDBJ databases">
        <title>Genome sequencing of cyanobaciteial culture collection at National Institute for Environmental Studies (NIES).</title>
        <authorList>
            <person name="Hirose Y."/>
            <person name="Shimura Y."/>
            <person name="Fujisawa T."/>
            <person name="Nakamura Y."/>
            <person name="Kawachi M."/>
        </authorList>
    </citation>
    <scope>NUCLEOTIDE SEQUENCE [LARGE SCALE GENOMIC DNA]</scope>
    <source>
        <strain evidence="12 13">NIES-2135</strain>
    </source>
</reference>
<proteinExistence type="inferred from homology"/>
<dbReference type="GO" id="GO:0009055">
    <property type="term" value="F:electron transfer activity"/>
    <property type="evidence" value="ECO:0007669"/>
    <property type="project" value="UniProtKB-UniRule"/>
</dbReference>
<keyword evidence="9" id="KW-0535">Nitrogen fixation</keyword>
<accession>A0A1Z4JPR5</accession>
<dbReference type="Pfam" id="PF00258">
    <property type="entry name" value="Flavodoxin_1"/>
    <property type="match status" value="1"/>
</dbReference>
<evidence type="ECO:0000256" key="10">
    <source>
        <dbReference type="PIRNR" id="PIRNR038996"/>
    </source>
</evidence>
<protein>
    <recommendedName>
        <fullName evidence="4 10">Flavodoxin</fullName>
    </recommendedName>
</protein>
<dbReference type="InterPro" id="IPR010086">
    <property type="entry name" value="Flavodoxin_lc"/>
</dbReference>
<feature type="domain" description="Flavodoxin-like" evidence="11">
    <location>
        <begin position="4"/>
        <end position="165"/>
    </location>
</feature>
<evidence type="ECO:0000313" key="12">
    <source>
        <dbReference type="EMBL" id="BAY58657.1"/>
    </source>
</evidence>
<dbReference type="PANTHER" id="PTHR42809:SF1">
    <property type="entry name" value="FLAVODOXIN 1"/>
    <property type="match status" value="1"/>
</dbReference>
<dbReference type="AlphaFoldDB" id="A0A1Z4JPR5"/>
<dbReference type="InterPro" id="IPR029039">
    <property type="entry name" value="Flavoprotein-like_sf"/>
</dbReference>